<dbReference type="Pfam" id="PF12796">
    <property type="entry name" value="Ank_2"/>
    <property type="match status" value="2"/>
</dbReference>
<keyword evidence="2 3" id="KW-0040">ANK repeat</keyword>
<dbReference type="SUPFAM" id="SSF48403">
    <property type="entry name" value="Ankyrin repeat"/>
    <property type="match status" value="1"/>
</dbReference>
<sequence>MDFDLGFSSLSKTVKISAETMKKENYDNRVQKLQERSRRGHNKYVMSKTAPTPAALMPPGSVSNKLRTKLDDFASTNPLEMAKTLDAMDQVKSLHDMARLQSSDPMSKLMAVRVVKKKMKKTKKKKKKNSNHLAETALSSTKPISVSRPNDVTSTELHIIKWVVLRETYLDKLSTLSTNLTNPTNALMKSTYDGLLSLLRKITAEIVLSITHWRNLSDSWEEEFVWAGVNYLIKISKDTAFLHRIDKLEKYLGLRLKKNPLIFFYNVDGSPSNLPGVPVKRRSKKLLPECLRDLNEYEVQECNRTINEEMERKKEYYDTDDEDDYDEMIEGLGFKTLTSAELEEQEMEEAENNSPMGKKKKDPKSPSPLPPPKNKTPMSWKGLSSSAGVSVAKFVAKRSPSPVRPQQMEKTIKDSMFTLDGANHLINNMLRVLDANAAEVAREGPIFEYFLIWKKWHWKQQNLKAMVKQRDRKVMRDIFYSWAQLAYRQIHAQRLAARAIKKKRNMIITNLPQTVAKEILTAHFHAWRTLRAMLIKVRAFRRTHGAKFLAVCLGAWMHYTRVEYGVKRIRGIVMIDLIRDVFFRWKRGVALKDYLLNERYNKRNKMTLGGKKWCRNAFREWKHFIYTRHRIQSVNKLVRRVRKFHAFNLWLKRITEHNLNLNCYKSMVGAAFKLKKLLLATPFKRKEIEPPKGVFVSEIVYKRDKAERKESGEEMKARLERQKKKKELMKKKKFVLNEDGELVEEEEREEEEEASSEEEEEEEEVVVKEKKVLVEKKEEVVVEEEEEEESSEEEEDVTEEEEVEEEEKQEEEKVEEVESEEESSEEEAVVEEKKVETEKEEVQVKEEEKTALPPPLEALPSVNVKKMQSPKSPKRLPKSSPKSSSKSPKRSPKSSKRSPKSTPKRKKGASLFERDAKAKVINQAVRGYLIRKECYHEFEVQHAAVAKIESWWARVTESIYATDLSATLSFEEFEAGMRIISWWRVQHWKLKCKRGERRKTNLSALLLQKSFRSFSTRKDLEEKKKRASVIQNAFRRKSKFKKETTVDGDGNNSMLYAVKSANKDLLSRLILKGWDLKALNDRQQNLFHVACSSEHSGSQNCVKLILDSLSDDECWEMVSAVDEEGKTPLHYAARRGKKEVILLLINKGAGMEVYDNGGKTPLHYSVLEERMKGTQCLIDVGFPVDCVDCDGQTCMHEAASLGNWRIGDMLFHAGASIDVLDSNGMSPLHQSVVNDKIKFVQLLLARGANPDLYDGLGRTAIHLAVDNRDRKIVELLCKNHANVNIRDADGNTPLHWAAMSDARTCIEVLLEYHADGNIVNSVNMPPRAVADNAGYGEASEMILKGANSTMEELSPLEMLLAEQGGGLGGRGGGEEALGGGGGGKGRKTTSAGGESQDVGRNHKGGKKE</sequence>
<dbReference type="PRINTS" id="PR01415">
    <property type="entry name" value="ANKYRIN"/>
</dbReference>
<feature type="compositionally biased region" description="Basic residues" evidence="4">
    <location>
        <begin position="887"/>
        <end position="908"/>
    </location>
</feature>
<comment type="caution">
    <text evidence="5">The sequence shown here is derived from an EMBL/GenBank/DDBJ whole genome shotgun (WGS) entry which is preliminary data.</text>
</comment>
<feature type="repeat" description="ANK" evidence="3">
    <location>
        <begin position="1124"/>
        <end position="1156"/>
    </location>
</feature>
<feature type="repeat" description="ANK" evidence="3">
    <location>
        <begin position="1190"/>
        <end position="1222"/>
    </location>
</feature>
<dbReference type="InterPro" id="IPR036770">
    <property type="entry name" value="Ankyrin_rpt-contain_sf"/>
</dbReference>
<evidence type="ECO:0000256" key="1">
    <source>
        <dbReference type="ARBA" id="ARBA00022737"/>
    </source>
</evidence>
<evidence type="ECO:0000256" key="3">
    <source>
        <dbReference type="PROSITE-ProRule" id="PRU00023"/>
    </source>
</evidence>
<dbReference type="PANTHER" id="PTHR24198:SF165">
    <property type="entry name" value="ANKYRIN REPEAT-CONTAINING PROTEIN-RELATED"/>
    <property type="match status" value="1"/>
</dbReference>
<protein>
    <submittedName>
        <fullName evidence="5">Uncharacterized protein</fullName>
    </submittedName>
</protein>
<dbReference type="Gene3D" id="1.20.5.190">
    <property type="match status" value="1"/>
</dbReference>
<feature type="compositionally biased region" description="Basic and acidic residues" evidence="4">
    <location>
        <begin position="830"/>
        <end position="850"/>
    </location>
</feature>
<proteinExistence type="predicted"/>
<dbReference type="EMBL" id="BRXW01000361">
    <property type="protein sequence ID" value="GMH47844.1"/>
    <property type="molecule type" value="Genomic_DNA"/>
</dbReference>
<feature type="repeat" description="ANK" evidence="3">
    <location>
        <begin position="1256"/>
        <end position="1288"/>
    </location>
</feature>
<keyword evidence="1" id="KW-0677">Repeat</keyword>
<dbReference type="PROSITE" id="PS50297">
    <property type="entry name" value="ANK_REP_REGION"/>
    <property type="match status" value="5"/>
</dbReference>
<accession>A0A9W6ZC39</accession>
<evidence type="ECO:0000313" key="6">
    <source>
        <dbReference type="Proteomes" id="UP001165122"/>
    </source>
</evidence>
<name>A0A9W6ZC39_9STRA</name>
<feature type="region of interest" description="Disordered" evidence="4">
    <location>
        <begin position="740"/>
        <end position="913"/>
    </location>
</feature>
<dbReference type="Proteomes" id="UP001165122">
    <property type="component" value="Unassembled WGS sequence"/>
</dbReference>
<dbReference type="Gene3D" id="1.25.40.20">
    <property type="entry name" value="Ankyrin repeat-containing domain"/>
    <property type="match status" value="2"/>
</dbReference>
<evidence type="ECO:0000256" key="4">
    <source>
        <dbReference type="SAM" id="MobiDB-lite"/>
    </source>
</evidence>
<reference evidence="6" key="1">
    <citation type="journal article" date="2023" name="Commun. Biol.">
        <title>Genome analysis of Parmales, the sister group of diatoms, reveals the evolutionary specialization of diatoms from phago-mixotrophs to photoautotrophs.</title>
        <authorList>
            <person name="Ban H."/>
            <person name="Sato S."/>
            <person name="Yoshikawa S."/>
            <person name="Yamada K."/>
            <person name="Nakamura Y."/>
            <person name="Ichinomiya M."/>
            <person name="Sato N."/>
            <person name="Blanc-Mathieu R."/>
            <person name="Endo H."/>
            <person name="Kuwata A."/>
            <person name="Ogata H."/>
        </authorList>
    </citation>
    <scope>NUCLEOTIDE SEQUENCE [LARGE SCALE GENOMIC DNA]</scope>
    <source>
        <strain evidence="6">NIES 3700</strain>
    </source>
</reference>
<dbReference type="SMART" id="SM00248">
    <property type="entry name" value="ANK"/>
    <property type="match status" value="8"/>
</dbReference>
<feature type="region of interest" description="Disordered" evidence="4">
    <location>
        <begin position="343"/>
        <end position="383"/>
    </location>
</feature>
<evidence type="ECO:0000313" key="5">
    <source>
        <dbReference type="EMBL" id="GMH47844.1"/>
    </source>
</evidence>
<feature type="compositionally biased region" description="Acidic residues" evidence="4">
    <location>
        <begin position="781"/>
        <end position="829"/>
    </location>
</feature>
<feature type="repeat" description="ANK" evidence="3">
    <location>
        <begin position="1223"/>
        <end position="1255"/>
    </location>
</feature>
<feature type="compositionally biased region" description="Acidic residues" evidence="4">
    <location>
        <begin position="740"/>
        <end position="764"/>
    </location>
</feature>
<feature type="compositionally biased region" description="Basic and acidic residues" evidence="4">
    <location>
        <begin position="765"/>
        <end position="780"/>
    </location>
</feature>
<gene>
    <name evidence="5" type="ORF">TrLO_g3974</name>
</gene>
<feature type="region of interest" description="Disordered" evidence="4">
    <location>
        <begin position="1362"/>
        <end position="1408"/>
    </location>
</feature>
<evidence type="ECO:0000256" key="2">
    <source>
        <dbReference type="ARBA" id="ARBA00023043"/>
    </source>
</evidence>
<dbReference type="PROSITE" id="PS50088">
    <property type="entry name" value="ANK_REPEAT"/>
    <property type="match status" value="5"/>
</dbReference>
<dbReference type="OrthoDB" id="195446at2759"/>
<feature type="repeat" description="ANK" evidence="3">
    <location>
        <begin position="1289"/>
        <end position="1321"/>
    </location>
</feature>
<dbReference type="InterPro" id="IPR002110">
    <property type="entry name" value="Ankyrin_rpt"/>
</dbReference>
<feature type="compositionally biased region" description="Gly residues" evidence="4">
    <location>
        <begin position="1363"/>
        <end position="1383"/>
    </location>
</feature>
<organism evidence="5 6">
    <name type="scientific">Triparma laevis f. longispina</name>
    <dbReference type="NCBI Taxonomy" id="1714387"/>
    <lineage>
        <taxon>Eukaryota</taxon>
        <taxon>Sar</taxon>
        <taxon>Stramenopiles</taxon>
        <taxon>Ochrophyta</taxon>
        <taxon>Bolidophyceae</taxon>
        <taxon>Parmales</taxon>
        <taxon>Triparmaceae</taxon>
        <taxon>Triparma</taxon>
    </lineage>
</organism>
<dbReference type="PANTHER" id="PTHR24198">
    <property type="entry name" value="ANKYRIN REPEAT AND PROTEIN KINASE DOMAIN-CONTAINING PROTEIN"/>
    <property type="match status" value="1"/>
</dbReference>
<feature type="compositionally biased region" description="Pro residues" evidence="4">
    <location>
        <begin position="365"/>
        <end position="374"/>
    </location>
</feature>
<keyword evidence="6" id="KW-1185">Reference proteome</keyword>